<evidence type="ECO:0000256" key="1">
    <source>
        <dbReference type="SAM" id="MobiDB-lite"/>
    </source>
</evidence>
<dbReference type="SUPFAM" id="SSF55961">
    <property type="entry name" value="Bet v1-like"/>
    <property type="match status" value="1"/>
</dbReference>
<dbReference type="Gene3D" id="3.30.530.20">
    <property type="match status" value="1"/>
</dbReference>
<evidence type="ECO:0000259" key="2">
    <source>
        <dbReference type="Pfam" id="PF03364"/>
    </source>
</evidence>
<dbReference type="PANTHER" id="PTHR33824">
    <property type="entry name" value="POLYKETIDE CYCLASE/DEHYDRASE AND LIPID TRANSPORT SUPERFAMILY PROTEIN"/>
    <property type="match status" value="1"/>
</dbReference>
<evidence type="ECO:0000313" key="3">
    <source>
        <dbReference type="EMBL" id="MBO2450714.1"/>
    </source>
</evidence>
<sequence>MGRIAKNLPTDALKNVHIPGGRTAGAAGGALVGMGAAVAATKAASRLNERRHSNGGESSSGSSSPARTEDKDADADASDQVEAQDEQDQDEQQDEGQEGEKKQGFFARLFKRGKGGGQTGGKKLKVTNIIEEVDVGAPRRLVYDQWTRFQDFPTFMKKVVSVDQADDEKLHWKAKIFWSNRTWESTIVEQLPDKRIVWRSKAPKGHVDGAVSFHRVAPNLTRVLLVLEYHPQGLFERTGNLWRAQGRRARLELKHFRRHVMTQSLLNPEDVEGWRGEIRDSEVVKTHDEAVEEEEKALKEGGEDRYEETFDSDADAKSDTKADTKTDAKTDAKEEAAQSAK</sequence>
<comment type="caution">
    <text evidence="3">The sequence shown here is derived from an EMBL/GenBank/DDBJ whole genome shotgun (WGS) entry which is preliminary data.</text>
</comment>
<reference evidence="3" key="1">
    <citation type="submission" date="2021-03" db="EMBL/GenBank/DDBJ databases">
        <authorList>
            <person name="Kanchanasin P."/>
            <person name="Saeng-In P."/>
            <person name="Phongsopitanun W."/>
            <person name="Yuki M."/>
            <person name="Kudo T."/>
            <person name="Ohkuma M."/>
            <person name="Tanasupawat S."/>
        </authorList>
    </citation>
    <scope>NUCLEOTIDE SEQUENCE</scope>
    <source>
        <strain evidence="3">GKU 128</strain>
    </source>
</reference>
<dbReference type="AlphaFoldDB" id="A0A939T6D9"/>
<name>A0A939T6D9_9ACTN</name>
<feature type="domain" description="Coenzyme Q-binding protein COQ10 START" evidence="2">
    <location>
        <begin position="135"/>
        <end position="255"/>
    </location>
</feature>
<organism evidence="3 4">
    <name type="scientific">Actinomadura barringtoniae</name>
    <dbReference type="NCBI Taxonomy" id="1427535"/>
    <lineage>
        <taxon>Bacteria</taxon>
        <taxon>Bacillati</taxon>
        <taxon>Actinomycetota</taxon>
        <taxon>Actinomycetes</taxon>
        <taxon>Streptosporangiales</taxon>
        <taxon>Thermomonosporaceae</taxon>
        <taxon>Actinomadura</taxon>
    </lineage>
</organism>
<keyword evidence="4" id="KW-1185">Reference proteome</keyword>
<dbReference type="Pfam" id="PF03364">
    <property type="entry name" value="Polyketide_cyc"/>
    <property type="match status" value="1"/>
</dbReference>
<gene>
    <name evidence="3" type="ORF">J4573_26660</name>
</gene>
<dbReference type="InterPro" id="IPR005031">
    <property type="entry name" value="COQ10_START"/>
</dbReference>
<accession>A0A939T6D9</accession>
<dbReference type="InterPro" id="IPR023393">
    <property type="entry name" value="START-like_dom_sf"/>
</dbReference>
<dbReference type="CDD" id="cd07817">
    <property type="entry name" value="SRPBCC_8"/>
    <property type="match status" value="1"/>
</dbReference>
<dbReference type="InterPro" id="IPR047137">
    <property type="entry name" value="ORF3"/>
</dbReference>
<feature type="compositionally biased region" description="Low complexity" evidence="1">
    <location>
        <begin position="55"/>
        <end position="64"/>
    </location>
</feature>
<dbReference type="Proteomes" id="UP000669179">
    <property type="component" value="Unassembled WGS sequence"/>
</dbReference>
<feature type="compositionally biased region" description="Basic and acidic residues" evidence="1">
    <location>
        <begin position="296"/>
        <end position="341"/>
    </location>
</feature>
<feature type="region of interest" description="Disordered" evidence="1">
    <location>
        <begin position="38"/>
        <end position="102"/>
    </location>
</feature>
<feature type="region of interest" description="Disordered" evidence="1">
    <location>
        <begin position="285"/>
        <end position="341"/>
    </location>
</feature>
<proteinExistence type="predicted"/>
<dbReference type="EMBL" id="JAGEOJ010000011">
    <property type="protein sequence ID" value="MBO2450714.1"/>
    <property type="molecule type" value="Genomic_DNA"/>
</dbReference>
<dbReference type="PANTHER" id="PTHR33824:SF7">
    <property type="entry name" value="POLYKETIDE CYCLASE_DEHYDRASE AND LIPID TRANSPORT SUPERFAMILY PROTEIN"/>
    <property type="match status" value="1"/>
</dbReference>
<feature type="compositionally biased region" description="Acidic residues" evidence="1">
    <location>
        <begin position="71"/>
        <end position="97"/>
    </location>
</feature>
<evidence type="ECO:0000313" key="4">
    <source>
        <dbReference type="Proteomes" id="UP000669179"/>
    </source>
</evidence>
<protein>
    <submittedName>
        <fullName evidence="3">SRPBCC family protein</fullName>
    </submittedName>
</protein>